<keyword evidence="3" id="KW-1185">Reference proteome</keyword>
<sequence>MDLVKEYKEKSNFKNEREVLAVITSVFAELFERGTIRSEYKSEHTINKKEDVNSFNVKLLEYILSNDFVTSKETKLNVVKLLDDLNYRIELLHLMNESNKSALKDLKETSERMGRKFMSSEKK</sequence>
<dbReference type="Proteomes" id="UP000245250">
    <property type="component" value="Chromosome"/>
</dbReference>
<dbReference type="EMBL" id="CP029255">
    <property type="protein sequence ID" value="AWK03307.1"/>
    <property type="molecule type" value="Genomic_DNA"/>
</dbReference>
<evidence type="ECO:0000313" key="3">
    <source>
        <dbReference type="Proteomes" id="UP000245250"/>
    </source>
</evidence>
<evidence type="ECO:0000313" key="2">
    <source>
        <dbReference type="EMBL" id="AWK03307.1"/>
    </source>
</evidence>
<dbReference type="OrthoDB" id="1366192at2"/>
<name>A0A2S1YGX0_9FLAO</name>
<reference evidence="2 3" key="1">
    <citation type="submission" date="2018-05" db="EMBL/GenBank/DDBJ databases">
        <title>Genome sequencing of Flavobacterium sp. HYN0056.</title>
        <authorList>
            <person name="Yi H."/>
            <person name="Baek C."/>
        </authorList>
    </citation>
    <scope>NUCLEOTIDE SEQUENCE [LARGE SCALE GENOMIC DNA]</scope>
    <source>
        <strain evidence="2 3">HYN0056</strain>
    </source>
</reference>
<proteinExistence type="predicted"/>
<dbReference type="KEGG" id="fcr:HYN56_03355"/>
<dbReference type="AlphaFoldDB" id="A0A2S1YGX0"/>
<evidence type="ECO:0000256" key="1">
    <source>
        <dbReference type="SAM" id="MobiDB-lite"/>
    </source>
</evidence>
<gene>
    <name evidence="2" type="ORF">HYN56_03355</name>
</gene>
<protein>
    <submittedName>
        <fullName evidence="2">Uncharacterized protein</fullName>
    </submittedName>
</protein>
<dbReference type="RefSeq" id="WP_109190883.1">
    <property type="nucleotide sequence ID" value="NZ_CP029255.1"/>
</dbReference>
<organism evidence="2 3">
    <name type="scientific">Flavobacterium crocinum</name>
    <dbReference type="NCBI Taxonomy" id="2183896"/>
    <lineage>
        <taxon>Bacteria</taxon>
        <taxon>Pseudomonadati</taxon>
        <taxon>Bacteroidota</taxon>
        <taxon>Flavobacteriia</taxon>
        <taxon>Flavobacteriales</taxon>
        <taxon>Flavobacteriaceae</taxon>
        <taxon>Flavobacterium</taxon>
    </lineage>
</organism>
<accession>A0A2S1YGX0</accession>
<feature type="region of interest" description="Disordered" evidence="1">
    <location>
        <begin position="104"/>
        <end position="123"/>
    </location>
</feature>